<feature type="compositionally biased region" description="Polar residues" evidence="2">
    <location>
        <begin position="239"/>
        <end position="249"/>
    </location>
</feature>
<feature type="coiled-coil region" evidence="1">
    <location>
        <begin position="177"/>
        <end position="211"/>
    </location>
</feature>
<protein>
    <submittedName>
        <fullName evidence="3">Uncharacterized protein</fullName>
    </submittedName>
</protein>
<sequence length="340" mass="40373">MQQEEKETKKKVAQKIEFLFPGMYNDEYLAIYQAKKNKYKKIQHKIPSTVIDDYDRKICRFEDKLTKVAMERQSLIREQSRTPNKKEILNKIINQIQTHLQQKEKELFEKNHCDTPVAQLEKKKSQFFQAKQHLQLLETMGFKFVEQGINKMNMINPKQVHSQPCTPKKSQTRSQSIQNFNIESQIKEDNKNQLSERIERIQSKVNQQMARLGLKSVNISPDSILIQKKSQKQNKRTKSQSPIKSEMSQPFNLNYDQIPKKPQFSLFKKFQLKLDQELQKPQDIKGLINYCNTERLDLKNLTKDIQKKKRVQFRKFRIIQKELSTVGELGFEGLKSKYFQ</sequence>
<evidence type="ECO:0000313" key="3">
    <source>
        <dbReference type="EMBL" id="CAD8084866.1"/>
    </source>
</evidence>
<evidence type="ECO:0000313" key="4">
    <source>
        <dbReference type="Proteomes" id="UP000688137"/>
    </source>
</evidence>
<keyword evidence="1" id="KW-0175">Coiled coil</keyword>
<reference evidence="3" key="1">
    <citation type="submission" date="2021-01" db="EMBL/GenBank/DDBJ databases">
        <authorList>
            <consortium name="Genoscope - CEA"/>
            <person name="William W."/>
        </authorList>
    </citation>
    <scope>NUCLEOTIDE SEQUENCE</scope>
</reference>
<feature type="region of interest" description="Disordered" evidence="2">
    <location>
        <begin position="225"/>
        <end position="249"/>
    </location>
</feature>
<dbReference type="AlphaFoldDB" id="A0A8S1N551"/>
<evidence type="ECO:0000256" key="1">
    <source>
        <dbReference type="SAM" id="Coils"/>
    </source>
</evidence>
<organism evidence="3 4">
    <name type="scientific">Paramecium primaurelia</name>
    <dbReference type="NCBI Taxonomy" id="5886"/>
    <lineage>
        <taxon>Eukaryota</taxon>
        <taxon>Sar</taxon>
        <taxon>Alveolata</taxon>
        <taxon>Ciliophora</taxon>
        <taxon>Intramacronucleata</taxon>
        <taxon>Oligohymenophorea</taxon>
        <taxon>Peniculida</taxon>
        <taxon>Parameciidae</taxon>
        <taxon>Paramecium</taxon>
    </lineage>
</organism>
<feature type="compositionally biased region" description="Basic residues" evidence="2">
    <location>
        <begin position="229"/>
        <end position="238"/>
    </location>
</feature>
<accession>A0A8S1N551</accession>
<gene>
    <name evidence="3" type="ORF">PPRIM_AZ9-3.1.T0730028</name>
</gene>
<dbReference type="OMA" id="MYNDEYL"/>
<keyword evidence="4" id="KW-1185">Reference proteome</keyword>
<evidence type="ECO:0000256" key="2">
    <source>
        <dbReference type="SAM" id="MobiDB-lite"/>
    </source>
</evidence>
<name>A0A8S1N551_PARPR</name>
<comment type="caution">
    <text evidence="3">The sequence shown here is derived from an EMBL/GenBank/DDBJ whole genome shotgun (WGS) entry which is preliminary data.</text>
</comment>
<proteinExistence type="predicted"/>
<dbReference type="Proteomes" id="UP000688137">
    <property type="component" value="Unassembled WGS sequence"/>
</dbReference>
<dbReference type="EMBL" id="CAJJDM010000076">
    <property type="protein sequence ID" value="CAD8084866.1"/>
    <property type="molecule type" value="Genomic_DNA"/>
</dbReference>